<proteinExistence type="inferred from homology"/>
<evidence type="ECO:0000256" key="4">
    <source>
        <dbReference type="ARBA" id="ARBA00022840"/>
    </source>
</evidence>
<accession>A0A7X0KYN4</accession>
<dbReference type="Proteomes" id="UP000546324">
    <property type="component" value="Unassembled WGS sequence"/>
</dbReference>
<keyword evidence="7" id="KW-1185">Reference proteome</keyword>
<name>A0A7X0KYN4_9ACTN</name>
<sequence length="261" mass="28300">MTALSVRNLVKSYGGRPVVKDVSFDLAPGEVLGLVGESGSGKSTVARCVARLTRPNSGQVLLGGRDVLGASHRELRTLRRDVQMVFQDPYSSLNPRMTAGALVGEGLLVHGLEPDSRRRTAKAAALLETVGLSAADAVRHPRSFSGGQRQRIAIARALAVEPKVLICDEVVSSLDVSVQAQVLNLFRDLRERLDLSILFIAHDLAVVHYLCDRVAVLDQGVLVETGTREEIYRSPRHPYTRSLLDAVPVPDPAAERARQTT</sequence>
<keyword evidence="2" id="KW-0813">Transport</keyword>
<dbReference type="CDD" id="cd03257">
    <property type="entry name" value="ABC_NikE_OppD_transporters"/>
    <property type="match status" value="1"/>
</dbReference>
<comment type="similarity">
    <text evidence="1">Belongs to the ABC transporter superfamily.</text>
</comment>
<dbReference type="PROSITE" id="PS50893">
    <property type="entry name" value="ABC_TRANSPORTER_2"/>
    <property type="match status" value="1"/>
</dbReference>
<evidence type="ECO:0000256" key="3">
    <source>
        <dbReference type="ARBA" id="ARBA00022741"/>
    </source>
</evidence>
<evidence type="ECO:0000256" key="1">
    <source>
        <dbReference type="ARBA" id="ARBA00005417"/>
    </source>
</evidence>
<evidence type="ECO:0000256" key="2">
    <source>
        <dbReference type="ARBA" id="ARBA00022448"/>
    </source>
</evidence>
<dbReference type="PANTHER" id="PTHR43776">
    <property type="entry name" value="TRANSPORT ATP-BINDING PROTEIN"/>
    <property type="match status" value="1"/>
</dbReference>
<dbReference type="InterPro" id="IPR003439">
    <property type="entry name" value="ABC_transporter-like_ATP-bd"/>
</dbReference>
<dbReference type="InterPro" id="IPR003593">
    <property type="entry name" value="AAA+_ATPase"/>
</dbReference>
<dbReference type="GO" id="GO:0015833">
    <property type="term" value="P:peptide transport"/>
    <property type="evidence" value="ECO:0007669"/>
    <property type="project" value="InterPro"/>
</dbReference>
<dbReference type="GO" id="GO:0005524">
    <property type="term" value="F:ATP binding"/>
    <property type="evidence" value="ECO:0007669"/>
    <property type="project" value="UniProtKB-KW"/>
</dbReference>
<evidence type="ECO:0000313" key="6">
    <source>
        <dbReference type="EMBL" id="MBB6395596.1"/>
    </source>
</evidence>
<dbReference type="InterPro" id="IPR050319">
    <property type="entry name" value="ABC_transp_ATP-bind"/>
</dbReference>
<evidence type="ECO:0000259" key="5">
    <source>
        <dbReference type="PROSITE" id="PS50893"/>
    </source>
</evidence>
<dbReference type="PIRSF" id="PIRSF037116">
    <property type="entry name" value="CP_lyase_PhnK"/>
    <property type="match status" value="1"/>
</dbReference>
<dbReference type="Gene3D" id="3.40.50.300">
    <property type="entry name" value="P-loop containing nucleotide triphosphate hydrolases"/>
    <property type="match status" value="1"/>
</dbReference>
<dbReference type="GO" id="GO:0016829">
    <property type="term" value="F:lyase activity"/>
    <property type="evidence" value="ECO:0007669"/>
    <property type="project" value="UniProtKB-KW"/>
</dbReference>
<dbReference type="SMART" id="SM00382">
    <property type="entry name" value="AAA"/>
    <property type="match status" value="1"/>
</dbReference>
<dbReference type="Pfam" id="PF08352">
    <property type="entry name" value="oligo_HPY"/>
    <property type="match status" value="1"/>
</dbReference>
<evidence type="ECO:0000313" key="7">
    <source>
        <dbReference type="Proteomes" id="UP000546324"/>
    </source>
</evidence>
<dbReference type="GO" id="GO:0016887">
    <property type="term" value="F:ATP hydrolysis activity"/>
    <property type="evidence" value="ECO:0007669"/>
    <property type="project" value="InterPro"/>
</dbReference>
<dbReference type="SUPFAM" id="SSF52540">
    <property type="entry name" value="P-loop containing nucleoside triphosphate hydrolases"/>
    <property type="match status" value="1"/>
</dbReference>
<protein>
    <submittedName>
        <fullName evidence="6">Phosphonate C-P lyase system protein PhnK</fullName>
    </submittedName>
</protein>
<dbReference type="PANTHER" id="PTHR43776:SF7">
    <property type="entry name" value="D,D-DIPEPTIDE TRANSPORT ATP-BINDING PROTEIN DDPF-RELATED"/>
    <property type="match status" value="1"/>
</dbReference>
<comment type="caution">
    <text evidence="6">The sequence shown here is derived from an EMBL/GenBank/DDBJ whole genome shotgun (WGS) entry which is preliminary data.</text>
</comment>
<dbReference type="InterPro" id="IPR013563">
    <property type="entry name" value="Oligopep_ABC_C"/>
</dbReference>
<reference evidence="6 7" key="1">
    <citation type="submission" date="2020-08" db="EMBL/GenBank/DDBJ databases">
        <title>Sequencing the genomes of 1000 actinobacteria strains.</title>
        <authorList>
            <person name="Klenk H.-P."/>
        </authorList>
    </citation>
    <scope>NUCLEOTIDE SEQUENCE [LARGE SCALE GENOMIC DNA]</scope>
    <source>
        <strain evidence="6 7">DSM 43675</strain>
    </source>
</reference>
<dbReference type="GO" id="GO:0055085">
    <property type="term" value="P:transmembrane transport"/>
    <property type="evidence" value="ECO:0007669"/>
    <property type="project" value="UniProtKB-ARBA"/>
</dbReference>
<feature type="domain" description="ABC transporter" evidence="5">
    <location>
        <begin position="4"/>
        <end position="244"/>
    </location>
</feature>
<keyword evidence="4" id="KW-0067">ATP-binding</keyword>
<dbReference type="EMBL" id="JACHMQ010000001">
    <property type="protein sequence ID" value="MBB6395596.1"/>
    <property type="molecule type" value="Genomic_DNA"/>
</dbReference>
<keyword evidence="6" id="KW-0456">Lyase</keyword>
<dbReference type="RefSeq" id="WP_185025071.1">
    <property type="nucleotide sequence ID" value="NZ_JACHMQ010000001.1"/>
</dbReference>
<dbReference type="AlphaFoldDB" id="A0A7X0KYN4"/>
<dbReference type="Pfam" id="PF00005">
    <property type="entry name" value="ABC_tran"/>
    <property type="match status" value="1"/>
</dbReference>
<dbReference type="InterPro" id="IPR017871">
    <property type="entry name" value="ABC_transporter-like_CS"/>
</dbReference>
<organism evidence="6 7">
    <name type="scientific">Actinomadura coerulea</name>
    <dbReference type="NCBI Taxonomy" id="46159"/>
    <lineage>
        <taxon>Bacteria</taxon>
        <taxon>Bacillati</taxon>
        <taxon>Actinomycetota</taxon>
        <taxon>Actinomycetes</taxon>
        <taxon>Streptosporangiales</taxon>
        <taxon>Thermomonosporaceae</taxon>
        <taxon>Actinomadura</taxon>
    </lineage>
</organism>
<dbReference type="PROSITE" id="PS00211">
    <property type="entry name" value="ABC_TRANSPORTER_1"/>
    <property type="match status" value="1"/>
</dbReference>
<dbReference type="InterPro" id="IPR012700">
    <property type="entry name" value="PhnK"/>
</dbReference>
<gene>
    <name evidence="6" type="ORF">BKA00_002510</name>
</gene>
<keyword evidence="3" id="KW-0547">Nucleotide-binding</keyword>
<dbReference type="InterPro" id="IPR027417">
    <property type="entry name" value="P-loop_NTPase"/>
</dbReference>